<name>A0A4W3HTF8_CALMI</name>
<keyword evidence="8" id="KW-0325">Glycoprotein</keyword>
<evidence type="ECO:0000256" key="2">
    <source>
        <dbReference type="ARBA" id="ARBA00007343"/>
    </source>
</evidence>
<dbReference type="InterPro" id="IPR008078">
    <property type="entry name" value="GPCR_2_Ig-hepta-like_rcpt"/>
</dbReference>
<feature type="transmembrane region" description="Helical" evidence="9">
    <location>
        <begin position="166"/>
        <end position="190"/>
    </location>
</feature>
<sequence length="310" mass="35571">MSPFTPENNRALDLISLIGIGMSIGSLIISIIIEAITWKYLTKNKTSYIRNVVILNIIVSLLMANGLTAVPLFVHPTQLYCTILTFLKHFFFLALFFWKLSLGLLLLYHLIFVFHDFSISVITTMCFIVGYLCPIIIASITIALTYPKNQYNLQKECWLEWKNRKVLLAFVGPMSAIIAINICIVLVAICKLLRPTIGEHSKYHSKGSFKQILRSVVILTPVLGLTWIIGFPNLSKDSALYQMQGLLLLYYYCCCTNARRWSLHKCKIPKFGFIYLADTSWRSCSNLFARSVGCKQLFNLIYMHRTRWQQ</sequence>
<reference evidence="11" key="4">
    <citation type="submission" date="2025-08" db="UniProtKB">
        <authorList>
            <consortium name="Ensembl"/>
        </authorList>
    </citation>
    <scope>IDENTIFICATION</scope>
</reference>
<keyword evidence="6 9" id="KW-0472">Membrane</keyword>
<comment type="subcellular location">
    <subcellularLocation>
        <location evidence="1">Membrane</location>
        <topology evidence="1">Multi-pass membrane protein</topology>
    </subcellularLocation>
</comment>
<evidence type="ECO:0000313" key="11">
    <source>
        <dbReference type="Ensembl" id="ENSCMIP00000020643.1"/>
    </source>
</evidence>
<keyword evidence="3 9" id="KW-0812">Transmembrane</keyword>
<keyword evidence="12" id="KW-1185">Reference proteome</keyword>
<dbReference type="InParanoid" id="A0A4W3HTF8"/>
<evidence type="ECO:0000256" key="7">
    <source>
        <dbReference type="ARBA" id="ARBA00023157"/>
    </source>
</evidence>
<dbReference type="STRING" id="7868.ENSCMIP00000020643"/>
<evidence type="ECO:0000256" key="6">
    <source>
        <dbReference type="ARBA" id="ARBA00023136"/>
    </source>
</evidence>
<dbReference type="GeneTree" id="ENSGT00940000154603"/>
<dbReference type="Pfam" id="PF00002">
    <property type="entry name" value="7tm_2"/>
    <property type="match status" value="1"/>
</dbReference>
<feature type="domain" description="G-protein coupled receptors family 2 profile 2" evidence="10">
    <location>
        <begin position="12"/>
        <end position="256"/>
    </location>
</feature>
<evidence type="ECO:0000313" key="12">
    <source>
        <dbReference type="Proteomes" id="UP000314986"/>
    </source>
</evidence>
<dbReference type="InterPro" id="IPR017981">
    <property type="entry name" value="GPCR_2-like_7TM"/>
</dbReference>
<evidence type="ECO:0000256" key="1">
    <source>
        <dbReference type="ARBA" id="ARBA00004141"/>
    </source>
</evidence>
<dbReference type="PRINTS" id="PR01695">
    <property type="entry name" value="IGHEPTARCPTR"/>
</dbReference>
<organism evidence="11 12">
    <name type="scientific">Callorhinchus milii</name>
    <name type="common">Ghost shark</name>
    <dbReference type="NCBI Taxonomy" id="7868"/>
    <lineage>
        <taxon>Eukaryota</taxon>
        <taxon>Metazoa</taxon>
        <taxon>Chordata</taxon>
        <taxon>Craniata</taxon>
        <taxon>Vertebrata</taxon>
        <taxon>Chondrichthyes</taxon>
        <taxon>Holocephali</taxon>
        <taxon>Chimaeriformes</taxon>
        <taxon>Callorhinchidae</taxon>
        <taxon>Callorhinchus</taxon>
    </lineage>
</organism>
<dbReference type="Ensembl" id="ENSCMIT00000021020.1">
    <property type="protein sequence ID" value="ENSCMIP00000020643.1"/>
    <property type="gene ID" value="ENSCMIG00000009499.1"/>
</dbReference>
<keyword evidence="5 9" id="KW-1133">Transmembrane helix</keyword>
<dbReference type="GO" id="GO:0004930">
    <property type="term" value="F:G protein-coupled receptor activity"/>
    <property type="evidence" value="ECO:0007669"/>
    <property type="project" value="InterPro"/>
</dbReference>
<evidence type="ECO:0000256" key="5">
    <source>
        <dbReference type="ARBA" id="ARBA00022989"/>
    </source>
</evidence>
<dbReference type="GO" id="GO:0007166">
    <property type="term" value="P:cell surface receptor signaling pathway"/>
    <property type="evidence" value="ECO:0007669"/>
    <property type="project" value="InterPro"/>
</dbReference>
<dbReference type="InterPro" id="IPR051587">
    <property type="entry name" value="Adhesion_GPCR"/>
</dbReference>
<dbReference type="PRINTS" id="PR00249">
    <property type="entry name" value="GPCRSECRETIN"/>
</dbReference>
<feature type="transmembrane region" description="Helical" evidence="9">
    <location>
        <begin position="121"/>
        <end position="146"/>
    </location>
</feature>
<dbReference type="AlphaFoldDB" id="A0A4W3HTF8"/>
<reference evidence="12" key="2">
    <citation type="journal article" date="2007" name="PLoS Biol.">
        <title>Survey sequencing and comparative analysis of the elephant shark (Callorhinchus milii) genome.</title>
        <authorList>
            <person name="Venkatesh B."/>
            <person name="Kirkness E.F."/>
            <person name="Loh Y.H."/>
            <person name="Halpern A.L."/>
            <person name="Lee A.P."/>
            <person name="Johnson J."/>
            <person name="Dandona N."/>
            <person name="Viswanathan L.D."/>
            <person name="Tay A."/>
            <person name="Venter J.C."/>
            <person name="Strausberg R.L."/>
            <person name="Brenner S."/>
        </authorList>
    </citation>
    <scope>NUCLEOTIDE SEQUENCE [LARGE SCALE GENOMIC DNA]</scope>
</reference>
<evidence type="ECO:0000256" key="9">
    <source>
        <dbReference type="SAM" id="Phobius"/>
    </source>
</evidence>
<feature type="transmembrane region" description="Helical" evidence="9">
    <location>
        <begin position="90"/>
        <end position="114"/>
    </location>
</feature>
<dbReference type="Proteomes" id="UP000314986">
    <property type="component" value="Unassembled WGS sequence"/>
</dbReference>
<reference evidence="12" key="1">
    <citation type="journal article" date="2006" name="Science">
        <title>Ancient noncoding elements conserved in the human genome.</title>
        <authorList>
            <person name="Venkatesh B."/>
            <person name="Kirkness E.F."/>
            <person name="Loh Y.H."/>
            <person name="Halpern A.L."/>
            <person name="Lee A.P."/>
            <person name="Johnson J."/>
            <person name="Dandona N."/>
            <person name="Viswanathan L.D."/>
            <person name="Tay A."/>
            <person name="Venter J.C."/>
            <person name="Strausberg R.L."/>
            <person name="Brenner S."/>
        </authorList>
    </citation>
    <scope>NUCLEOTIDE SEQUENCE [LARGE SCALE GENOMIC DNA]</scope>
</reference>
<keyword evidence="4" id="KW-0732">Signal</keyword>
<dbReference type="PANTHER" id="PTHR45813:SF8">
    <property type="entry name" value="IG-LIKE DOMAIN-CONTAINING PROTEIN"/>
    <property type="match status" value="1"/>
</dbReference>
<dbReference type="GO" id="GO:0016020">
    <property type="term" value="C:membrane"/>
    <property type="evidence" value="ECO:0007669"/>
    <property type="project" value="UniProtKB-SubCell"/>
</dbReference>
<evidence type="ECO:0000256" key="3">
    <source>
        <dbReference type="ARBA" id="ARBA00022692"/>
    </source>
</evidence>
<evidence type="ECO:0000259" key="10">
    <source>
        <dbReference type="PROSITE" id="PS50261"/>
    </source>
</evidence>
<protein>
    <recommendedName>
        <fullName evidence="10">G-protein coupled receptors family 2 profile 2 domain-containing protein</fullName>
    </recommendedName>
</protein>
<accession>A0A4W3HTF8</accession>
<dbReference type="InterPro" id="IPR000832">
    <property type="entry name" value="GPCR_2_secretin-like"/>
</dbReference>
<comment type="similarity">
    <text evidence="2">Belongs to the G-protein coupled receptor 2 family. Adhesion G-protein coupled receptor (ADGR) subfamily.</text>
</comment>
<dbReference type="FunFam" id="1.20.1070.10:FF:000058">
    <property type="entry name" value="Adhesion G protein-coupled receptor F5"/>
    <property type="match status" value="1"/>
</dbReference>
<feature type="transmembrane region" description="Helical" evidence="9">
    <location>
        <begin position="48"/>
        <end position="70"/>
    </location>
</feature>
<dbReference type="PANTHER" id="PTHR45813">
    <property type="entry name" value="IG-LIKE DOMAIN-CONTAINING PROTEIN"/>
    <property type="match status" value="1"/>
</dbReference>
<feature type="transmembrane region" description="Helical" evidence="9">
    <location>
        <begin position="211"/>
        <end position="229"/>
    </location>
</feature>
<reference evidence="12" key="3">
    <citation type="journal article" date="2014" name="Nature">
        <title>Elephant shark genome provides unique insights into gnathostome evolution.</title>
        <authorList>
            <consortium name="International Elephant Shark Genome Sequencing Consortium"/>
            <person name="Venkatesh B."/>
            <person name="Lee A.P."/>
            <person name="Ravi V."/>
            <person name="Maurya A.K."/>
            <person name="Lian M.M."/>
            <person name="Swann J.B."/>
            <person name="Ohta Y."/>
            <person name="Flajnik M.F."/>
            <person name="Sutoh Y."/>
            <person name="Kasahara M."/>
            <person name="Hoon S."/>
            <person name="Gangu V."/>
            <person name="Roy S.W."/>
            <person name="Irimia M."/>
            <person name="Korzh V."/>
            <person name="Kondrychyn I."/>
            <person name="Lim Z.W."/>
            <person name="Tay B.H."/>
            <person name="Tohari S."/>
            <person name="Kong K.W."/>
            <person name="Ho S."/>
            <person name="Lorente-Galdos B."/>
            <person name="Quilez J."/>
            <person name="Marques-Bonet T."/>
            <person name="Raney B.J."/>
            <person name="Ingham P.W."/>
            <person name="Tay A."/>
            <person name="Hillier L.W."/>
            <person name="Minx P."/>
            <person name="Boehm T."/>
            <person name="Wilson R.K."/>
            <person name="Brenner S."/>
            <person name="Warren W.C."/>
        </authorList>
    </citation>
    <scope>NUCLEOTIDE SEQUENCE [LARGE SCALE GENOMIC DNA]</scope>
</reference>
<dbReference type="OMA" id="ISHHAEI"/>
<dbReference type="PROSITE" id="PS50261">
    <property type="entry name" value="G_PROTEIN_RECEP_F2_4"/>
    <property type="match status" value="1"/>
</dbReference>
<evidence type="ECO:0000256" key="4">
    <source>
        <dbReference type="ARBA" id="ARBA00022729"/>
    </source>
</evidence>
<reference evidence="11" key="5">
    <citation type="submission" date="2025-09" db="UniProtKB">
        <authorList>
            <consortium name="Ensembl"/>
        </authorList>
    </citation>
    <scope>IDENTIFICATION</scope>
</reference>
<evidence type="ECO:0000256" key="8">
    <source>
        <dbReference type="ARBA" id="ARBA00023180"/>
    </source>
</evidence>
<proteinExistence type="inferred from homology"/>
<dbReference type="Gene3D" id="1.20.1070.10">
    <property type="entry name" value="Rhodopsin 7-helix transmembrane proteins"/>
    <property type="match status" value="1"/>
</dbReference>
<keyword evidence="7" id="KW-1015">Disulfide bond</keyword>
<feature type="transmembrane region" description="Helical" evidence="9">
    <location>
        <begin position="241"/>
        <end position="258"/>
    </location>
</feature>
<feature type="transmembrane region" description="Helical" evidence="9">
    <location>
        <begin position="14"/>
        <end position="36"/>
    </location>
</feature>
<dbReference type="GO" id="GO:0007189">
    <property type="term" value="P:adenylate cyclase-activating G protein-coupled receptor signaling pathway"/>
    <property type="evidence" value="ECO:0007669"/>
    <property type="project" value="TreeGrafter"/>
</dbReference>